<dbReference type="RefSeq" id="WP_129885925.1">
    <property type="nucleotide sequence ID" value="NZ_CP035758.1"/>
</dbReference>
<organism evidence="1 2">
    <name type="scientific">Ktedonosporobacter rubrisoli</name>
    <dbReference type="NCBI Taxonomy" id="2509675"/>
    <lineage>
        <taxon>Bacteria</taxon>
        <taxon>Bacillati</taxon>
        <taxon>Chloroflexota</taxon>
        <taxon>Ktedonobacteria</taxon>
        <taxon>Ktedonobacterales</taxon>
        <taxon>Ktedonosporobacteraceae</taxon>
        <taxon>Ktedonosporobacter</taxon>
    </lineage>
</organism>
<dbReference type="KEGG" id="kbs:EPA93_04660"/>
<keyword evidence="2" id="KW-1185">Reference proteome</keyword>
<sequence length="79" mass="8560">MAVFGDMQLIGKIYRLQLALLPIGDHFALGPHIELLGVKDIIPTQVLSGTQQALAEATRHMAGLTLHVMQPGETLDTDK</sequence>
<evidence type="ECO:0000313" key="2">
    <source>
        <dbReference type="Proteomes" id="UP000290365"/>
    </source>
</evidence>
<name>A0A4P6JKY7_KTERU</name>
<gene>
    <name evidence="1" type="ORF">EPA93_04660</name>
</gene>
<dbReference type="AlphaFoldDB" id="A0A4P6JKY7"/>
<dbReference type="Proteomes" id="UP000290365">
    <property type="component" value="Chromosome"/>
</dbReference>
<evidence type="ECO:0000313" key="1">
    <source>
        <dbReference type="EMBL" id="QBD75326.1"/>
    </source>
</evidence>
<dbReference type="OrthoDB" id="9789133at2"/>
<accession>A0A4P6JKY7</accession>
<dbReference type="EMBL" id="CP035758">
    <property type="protein sequence ID" value="QBD75326.1"/>
    <property type="molecule type" value="Genomic_DNA"/>
</dbReference>
<proteinExistence type="predicted"/>
<reference evidence="1 2" key="1">
    <citation type="submission" date="2019-01" db="EMBL/GenBank/DDBJ databases">
        <title>Ktedonosporobacter rubrisoli SCAWS-G2.</title>
        <authorList>
            <person name="Huang Y."/>
            <person name="Yan B."/>
        </authorList>
    </citation>
    <scope>NUCLEOTIDE SEQUENCE [LARGE SCALE GENOMIC DNA]</scope>
    <source>
        <strain evidence="1 2">SCAWS-G2</strain>
    </source>
</reference>
<protein>
    <submittedName>
        <fullName evidence="1">Uncharacterized protein</fullName>
    </submittedName>
</protein>